<evidence type="ECO:0000256" key="9">
    <source>
        <dbReference type="ARBA" id="ARBA00023295"/>
    </source>
</evidence>
<evidence type="ECO:0000313" key="14">
    <source>
        <dbReference type="Proteomes" id="UP001299608"/>
    </source>
</evidence>
<dbReference type="RefSeq" id="WP_165642340.1">
    <property type="nucleotide sequence ID" value="NZ_BAABZL010000001.1"/>
</dbReference>
<keyword evidence="13" id="KW-1185">Reference proteome</keyword>
<keyword evidence="4" id="KW-0378">Hydrolase</keyword>
<protein>
    <submittedName>
        <fullName evidence="11">Endonuclease VIII</fullName>
    </submittedName>
</protein>
<sequence>MIELPEALTYKRELEEFTVGKVVDKVLGPSSPHKFCWFNGEPACYHEHMAGRRVCGAGAFGIYVELELEDGVRLAFNDGVSVRLMGPKDRRPARYQLMVDFTDGYTLVFSVSMYGGIICHSGNYDNEYYVKSRESVSPLSSLFDREYFQGLISGVKPSASAKAFLATEQRIPGLGNGCLQDILFRAGLNPRKKLEDWSDRDGDKVFHAIKDVMADMTEQGGRDTEKDLLGNAGGYRTLMSRNTLGRGCPVCGQEVVKEAYLGGTVYYCPVCQPLDSGR</sequence>
<dbReference type="PANTHER" id="PTHR22993">
    <property type="entry name" value="FORMAMIDOPYRIMIDINE-DNA GLYCOSYLASE"/>
    <property type="match status" value="1"/>
</dbReference>
<dbReference type="SUPFAM" id="SSF57716">
    <property type="entry name" value="Glucocorticoid receptor-like (DNA-binding domain)"/>
    <property type="match status" value="1"/>
</dbReference>
<dbReference type="SMART" id="SM01232">
    <property type="entry name" value="H2TH"/>
    <property type="match status" value="1"/>
</dbReference>
<evidence type="ECO:0000256" key="4">
    <source>
        <dbReference type="ARBA" id="ARBA00022801"/>
    </source>
</evidence>
<dbReference type="InterPro" id="IPR035937">
    <property type="entry name" value="FPG_N"/>
</dbReference>
<dbReference type="SUPFAM" id="SSF46946">
    <property type="entry name" value="S13-like H2TH domain"/>
    <property type="match status" value="1"/>
</dbReference>
<reference evidence="12 13" key="1">
    <citation type="journal article" date="2020" name="Cell Host Microbe">
        <title>Functional and Genomic Variation between Human-Derived Isolates of Lachnospiraceae Reveals Inter- and Intra-Species Diversity.</title>
        <authorList>
            <person name="Sorbara M.T."/>
            <person name="Littmann E.R."/>
            <person name="Fontana E."/>
            <person name="Moody T.U."/>
            <person name="Kohout C.E."/>
            <person name="Gjonbalaj M."/>
            <person name="Eaton V."/>
            <person name="Seok R."/>
            <person name="Leiner I.M."/>
            <person name="Pamer E.G."/>
        </authorList>
    </citation>
    <scope>NUCLEOTIDE SEQUENCE [LARGE SCALE GENOMIC DNA]</scope>
    <source>
        <strain evidence="12 13">MSK.1.17</strain>
    </source>
</reference>
<proteinExistence type="inferred from homology"/>
<dbReference type="InterPro" id="IPR012319">
    <property type="entry name" value="FPG_cat"/>
</dbReference>
<reference evidence="12" key="2">
    <citation type="submission" date="2020-02" db="EMBL/GenBank/DDBJ databases">
        <authorList>
            <person name="Littmann E."/>
            <person name="Sorbara M."/>
        </authorList>
    </citation>
    <scope>NUCLEOTIDE SEQUENCE</scope>
    <source>
        <strain evidence="12">MSK.1.17</strain>
    </source>
</reference>
<comment type="caution">
    <text evidence="11">The sequence shown here is derived from an EMBL/GenBank/DDBJ whole genome shotgun (WGS) entry which is preliminary data.</text>
</comment>
<evidence type="ECO:0000256" key="1">
    <source>
        <dbReference type="ARBA" id="ARBA00001668"/>
    </source>
</evidence>
<evidence type="ECO:0000256" key="6">
    <source>
        <dbReference type="ARBA" id="ARBA00023204"/>
    </source>
</evidence>
<keyword evidence="9" id="KW-0326">Glycosidase</keyword>
<dbReference type="InterPro" id="IPR015886">
    <property type="entry name" value="H2TH_FPG"/>
</dbReference>
<dbReference type="AlphaFoldDB" id="A0AAW5BJ34"/>
<feature type="domain" description="Formamidopyrimidine-DNA glycosylase catalytic" evidence="10">
    <location>
        <begin position="2"/>
        <end position="116"/>
    </location>
</feature>
<dbReference type="GO" id="GO:0003906">
    <property type="term" value="F:DNA-(apurinic or apyrimidinic site) endonuclease activity"/>
    <property type="evidence" value="ECO:0007669"/>
    <property type="project" value="InterPro"/>
</dbReference>
<comment type="similarity">
    <text evidence="2">Belongs to the FPG family.</text>
</comment>
<dbReference type="EMBL" id="JAKNGE010000001">
    <property type="protein sequence ID" value="MCG4743797.1"/>
    <property type="molecule type" value="Genomic_DNA"/>
</dbReference>
<dbReference type="GO" id="GO:0034039">
    <property type="term" value="F:8-oxo-7,8-dihydroguanine DNA N-glycosylase activity"/>
    <property type="evidence" value="ECO:0007669"/>
    <property type="project" value="TreeGrafter"/>
</dbReference>
<organism evidence="11 14">
    <name type="scientific">Enterocloster aldenensis</name>
    <dbReference type="NCBI Taxonomy" id="358742"/>
    <lineage>
        <taxon>Bacteria</taxon>
        <taxon>Bacillati</taxon>
        <taxon>Bacillota</taxon>
        <taxon>Clostridia</taxon>
        <taxon>Lachnospirales</taxon>
        <taxon>Lachnospiraceae</taxon>
        <taxon>Enterocloster</taxon>
    </lineage>
</organism>
<dbReference type="Proteomes" id="UP001299608">
    <property type="component" value="Unassembled WGS sequence"/>
</dbReference>
<dbReference type="PANTHER" id="PTHR22993:SF9">
    <property type="entry name" value="FORMAMIDOPYRIMIDINE-DNA GLYCOSYLASE"/>
    <property type="match status" value="1"/>
</dbReference>
<dbReference type="GO" id="GO:0003684">
    <property type="term" value="F:damaged DNA binding"/>
    <property type="evidence" value="ECO:0007669"/>
    <property type="project" value="InterPro"/>
</dbReference>
<gene>
    <name evidence="12" type="ORF">G5B36_15510</name>
    <name evidence="11" type="ORF">L0N08_00045</name>
</gene>
<dbReference type="EMBL" id="JAAITT010000021">
    <property type="protein sequence ID" value="NSJ50097.1"/>
    <property type="molecule type" value="Genomic_DNA"/>
</dbReference>
<evidence type="ECO:0000259" key="10">
    <source>
        <dbReference type="PROSITE" id="PS51068"/>
    </source>
</evidence>
<evidence type="ECO:0000256" key="2">
    <source>
        <dbReference type="ARBA" id="ARBA00009409"/>
    </source>
</evidence>
<name>A0AAW5BJ34_9FIRM</name>
<evidence type="ECO:0000313" key="11">
    <source>
        <dbReference type="EMBL" id="MCG4743797.1"/>
    </source>
</evidence>
<accession>A0AAW5BJ34</accession>
<dbReference type="Gene3D" id="1.10.8.50">
    <property type="match status" value="1"/>
</dbReference>
<dbReference type="GO" id="GO:0006284">
    <property type="term" value="P:base-excision repair"/>
    <property type="evidence" value="ECO:0007669"/>
    <property type="project" value="InterPro"/>
</dbReference>
<evidence type="ECO:0000256" key="3">
    <source>
        <dbReference type="ARBA" id="ARBA00022763"/>
    </source>
</evidence>
<dbReference type="GO" id="GO:0008270">
    <property type="term" value="F:zinc ion binding"/>
    <property type="evidence" value="ECO:0007669"/>
    <property type="project" value="InterPro"/>
</dbReference>
<evidence type="ECO:0000256" key="7">
    <source>
        <dbReference type="ARBA" id="ARBA00023239"/>
    </source>
</evidence>
<reference evidence="11" key="3">
    <citation type="submission" date="2022-01" db="EMBL/GenBank/DDBJ databases">
        <title>Collection of gut derived symbiotic bacterial strains cultured from healthy donors.</title>
        <authorList>
            <person name="Lin H."/>
            <person name="Kohout C."/>
            <person name="Waligurski E."/>
            <person name="Pamer E.G."/>
        </authorList>
    </citation>
    <scope>NUCLEOTIDE SEQUENCE</scope>
    <source>
        <strain evidence="11">DFI.6.55</strain>
    </source>
</reference>
<comment type="catalytic activity">
    <reaction evidence="1">
        <text>Hydrolysis of DNA containing ring-opened 7-methylguanine residues, releasing 2,6-diamino-4-hydroxy-5-(N-methyl)formamidopyrimidine.</text>
        <dbReference type="EC" id="3.2.2.23"/>
    </reaction>
</comment>
<evidence type="ECO:0000256" key="5">
    <source>
        <dbReference type="ARBA" id="ARBA00023125"/>
    </source>
</evidence>
<evidence type="ECO:0000313" key="12">
    <source>
        <dbReference type="EMBL" id="NSJ50097.1"/>
    </source>
</evidence>
<dbReference type="GO" id="GO:0016829">
    <property type="term" value="F:lyase activity"/>
    <property type="evidence" value="ECO:0007669"/>
    <property type="project" value="UniProtKB-KW"/>
</dbReference>
<keyword evidence="11" id="KW-0540">Nuclease</keyword>
<dbReference type="SUPFAM" id="SSF81624">
    <property type="entry name" value="N-terminal domain of MutM-like DNA repair proteins"/>
    <property type="match status" value="1"/>
</dbReference>
<evidence type="ECO:0000256" key="8">
    <source>
        <dbReference type="ARBA" id="ARBA00023268"/>
    </source>
</evidence>
<keyword evidence="5" id="KW-0238">DNA-binding</keyword>
<keyword evidence="8" id="KW-0511">Multifunctional enzyme</keyword>
<dbReference type="Proteomes" id="UP000669239">
    <property type="component" value="Unassembled WGS sequence"/>
</dbReference>
<dbReference type="InterPro" id="IPR010979">
    <property type="entry name" value="Ribosomal_uS13-like_H2TH"/>
</dbReference>
<dbReference type="GeneID" id="97204027"/>
<keyword evidence="11" id="KW-0255">Endonuclease</keyword>
<keyword evidence="3" id="KW-0227">DNA damage</keyword>
<evidence type="ECO:0000313" key="13">
    <source>
        <dbReference type="Proteomes" id="UP000669239"/>
    </source>
</evidence>
<keyword evidence="7" id="KW-0456">Lyase</keyword>
<dbReference type="PROSITE" id="PS51068">
    <property type="entry name" value="FPG_CAT"/>
    <property type="match status" value="1"/>
</dbReference>
<dbReference type="Gene3D" id="3.20.190.10">
    <property type="entry name" value="MutM-like, N-terminal"/>
    <property type="match status" value="1"/>
</dbReference>
<keyword evidence="6" id="KW-0234">DNA repair</keyword>